<dbReference type="HOGENOM" id="CLU_120655_0_0_1"/>
<dbReference type="InParanoid" id="T1FC99"/>
<dbReference type="PANTHER" id="PTHR22801">
    <property type="entry name" value="LITHOSTATHINE"/>
    <property type="match status" value="1"/>
</dbReference>
<dbReference type="CTD" id="20206448"/>
<accession>T1FC99</accession>
<dbReference type="InterPro" id="IPR016187">
    <property type="entry name" value="CTDL_fold"/>
</dbReference>
<dbReference type="OrthoDB" id="6285913at2759"/>
<keyword evidence="1" id="KW-0732">Signal</keyword>
<dbReference type="GO" id="GO:0006955">
    <property type="term" value="P:immune response"/>
    <property type="evidence" value="ECO:0000318"/>
    <property type="project" value="GO_Central"/>
</dbReference>
<dbReference type="Pfam" id="PF00059">
    <property type="entry name" value="Lectin_C"/>
    <property type="match status" value="1"/>
</dbReference>
<dbReference type="Proteomes" id="UP000015101">
    <property type="component" value="Unassembled WGS sequence"/>
</dbReference>
<organism evidence="4 5">
    <name type="scientific">Helobdella robusta</name>
    <name type="common">Californian leech</name>
    <dbReference type="NCBI Taxonomy" id="6412"/>
    <lineage>
        <taxon>Eukaryota</taxon>
        <taxon>Metazoa</taxon>
        <taxon>Spiralia</taxon>
        <taxon>Lophotrochozoa</taxon>
        <taxon>Annelida</taxon>
        <taxon>Clitellata</taxon>
        <taxon>Hirudinea</taxon>
        <taxon>Rhynchobdellida</taxon>
        <taxon>Glossiphoniidae</taxon>
        <taxon>Helobdella</taxon>
    </lineage>
</organism>
<reference evidence="5" key="1">
    <citation type="submission" date="2012-12" db="EMBL/GenBank/DDBJ databases">
        <authorList>
            <person name="Hellsten U."/>
            <person name="Grimwood J."/>
            <person name="Chapman J.A."/>
            <person name="Shapiro H."/>
            <person name="Aerts A."/>
            <person name="Otillar R.P."/>
            <person name="Terry A.Y."/>
            <person name="Boore J.L."/>
            <person name="Simakov O."/>
            <person name="Marletaz F."/>
            <person name="Cho S.-J."/>
            <person name="Edsinger-Gonzales E."/>
            <person name="Havlak P."/>
            <person name="Kuo D.-H."/>
            <person name="Larsson T."/>
            <person name="Lv J."/>
            <person name="Arendt D."/>
            <person name="Savage R."/>
            <person name="Osoegawa K."/>
            <person name="de Jong P."/>
            <person name="Lindberg D.R."/>
            <person name="Seaver E.C."/>
            <person name="Weisblat D.A."/>
            <person name="Putnam N.H."/>
            <person name="Grigoriev I.V."/>
            <person name="Rokhsar D.S."/>
        </authorList>
    </citation>
    <scope>NUCLEOTIDE SEQUENCE</scope>
</reference>
<proteinExistence type="predicted"/>
<dbReference type="InterPro" id="IPR050801">
    <property type="entry name" value="Ca-Dep_Lectins_ImmuneDev"/>
</dbReference>
<dbReference type="InterPro" id="IPR016186">
    <property type="entry name" value="C-type_lectin-like/link_sf"/>
</dbReference>
<evidence type="ECO:0000259" key="2">
    <source>
        <dbReference type="PROSITE" id="PS50041"/>
    </source>
</evidence>
<dbReference type="AlphaFoldDB" id="T1FC99"/>
<dbReference type="CDD" id="cd00037">
    <property type="entry name" value="CLECT"/>
    <property type="match status" value="1"/>
</dbReference>
<dbReference type="GO" id="GO:0030246">
    <property type="term" value="F:carbohydrate binding"/>
    <property type="evidence" value="ECO:0000318"/>
    <property type="project" value="GO_Central"/>
</dbReference>
<dbReference type="GO" id="GO:0038187">
    <property type="term" value="F:pattern recognition receptor activity"/>
    <property type="evidence" value="ECO:0000318"/>
    <property type="project" value="GO_Central"/>
</dbReference>
<dbReference type="PROSITE" id="PS50041">
    <property type="entry name" value="C_TYPE_LECTIN_2"/>
    <property type="match status" value="1"/>
</dbReference>
<keyword evidence="5" id="KW-1185">Reference proteome</keyword>
<reference evidence="3 5" key="2">
    <citation type="journal article" date="2013" name="Nature">
        <title>Insights into bilaterian evolution from three spiralian genomes.</title>
        <authorList>
            <person name="Simakov O."/>
            <person name="Marletaz F."/>
            <person name="Cho S.J."/>
            <person name="Edsinger-Gonzales E."/>
            <person name="Havlak P."/>
            <person name="Hellsten U."/>
            <person name="Kuo D.H."/>
            <person name="Larsson T."/>
            <person name="Lv J."/>
            <person name="Arendt D."/>
            <person name="Savage R."/>
            <person name="Osoegawa K."/>
            <person name="de Jong P."/>
            <person name="Grimwood J."/>
            <person name="Chapman J.A."/>
            <person name="Shapiro H."/>
            <person name="Aerts A."/>
            <person name="Otillar R.P."/>
            <person name="Terry A.Y."/>
            <person name="Boore J.L."/>
            <person name="Grigoriev I.V."/>
            <person name="Lindberg D.R."/>
            <person name="Seaver E.C."/>
            <person name="Weisblat D.A."/>
            <person name="Putnam N.H."/>
            <person name="Rokhsar D.S."/>
        </authorList>
    </citation>
    <scope>NUCLEOTIDE SEQUENCE</scope>
</reference>
<feature type="chain" id="PRO_5010980502" description="C-type lectin domain-containing protein" evidence="1">
    <location>
        <begin position="25"/>
        <end position="170"/>
    </location>
</feature>
<gene>
    <name evidence="4" type="primary">20206448</name>
    <name evidence="3" type="ORF">HELRODRAFT_177789</name>
</gene>
<dbReference type="EnsemblMetazoa" id="HelroT177789">
    <property type="protein sequence ID" value="HelroP177789"/>
    <property type="gene ID" value="HelroG177789"/>
</dbReference>
<sequence length="170" mass="18967">MVEIQTVFQASLLLVGLFGCTVESACPDPFTLIGGRCIYVNATEASWDASVIACDAHGANLVIADNHELFNQLAAHLENNYKAQKNFWTAGRKKNNSQVFEWKIFRTAKFLDEILQYKSLAEMNNWHSGEPNNNGGNEDSLEIHNHKSGNFQFNDISGATLRHSICQFDG</sequence>
<evidence type="ECO:0000313" key="5">
    <source>
        <dbReference type="Proteomes" id="UP000015101"/>
    </source>
</evidence>
<evidence type="ECO:0000313" key="3">
    <source>
        <dbReference type="EMBL" id="ESN97729.1"/>
    </source>
</evidence>
<feature type="signal peptide" evidence="1">
    <location>
        <begin position="1"/>
        <end position="24"/>
    </location>
</feature>
<dbReference type="SMART" id="SM00034">
    <property type="entry name" value="CLECT"/>
    <property type="match status" value="1"/>
</dbReference>
<dbReference type="SUPFAM" id="SSF56436">
    <property type="entry name" value="C-type lectin-like"/>
    <property type="match status" value="1"/>
</dbReference>
<dbReference type="KEGG" id="hro:HELRODRAFT_177789"/>
<dbReference type="GeneID" id="20206448"/>
<reference evidence="4" key="3">
    <citation type="submission" date="2015-06" db="UniProtKB">
        <authorList>
            <consortium name="EnsemblMetazoa"/>
        </authorList>
    </citation>
    <scope>IDENTIFICATION</scope>
</reference>
<evidence type="ECO:0000256" key="1">
    <source>
        <dbReference type="SAM" id="SignalP"/>
    </source>
</evidence>
<protein>
    <recommendedName>
        <fullName evidence="2">C-type lectin domain-containing protein</fullName>
    </recommendedName>
</protein>
<name>T1FC99_HELRO</name>
<evidence type="ECO:0000313" key="4">
    <source>
        <dbReference type="EnsemblMetazoa" id="HelroP177789"/>
    </source>
</evidence>
<dbReference type="Gene3D" id="3.10.100.10">
    <property type="entry name" value="Mannose-Binding Protein A, subunit A"/>
    <property type="match status" value="1"/>
</dbReference>
<dbReference type="EMBL" id="AMQM01006185">
    <property type="status" value="NOT_ANNOTATED_CDS"/>
    <property type="molecule type" value="Genomic_DNA"/>
</dbReference>
<dbReference type="RefSeq" id="XP_009024188.1">
    <property type="nucleotide sequence ID" value="XM_009025940.1"/>
</dbReference>
<feature type="domain" description="C-type lectin" evidence="2">
    <location>
        <begin position="33"/>
        <end position="167"/>
    </location>
</feature>
<dbReference type="InterPro" id="IPR001304">
    <property type="entry name" value="C-type_lectin-like"/>
</dbReference>
<dbReference type="PANTHER" id="PTHR22801:SF63">
    <property type="entry name" value="C-TYPE LECTIN DOMAIN-CONTAINING PROTEIN"/>
    <property type="match status" value="1"/>
</dbReference>
<dbReference type="GO" id="GO:0009897">
    <property type="term" value="C:external side of plasma membrane"/>
    <property type="evidence" value="ECO:0000318"/>
    <property type="project" value="GO_Central"/>
</dbReference>
<dbReference type="EMBL" id="KB097304">
    <property type="protein sequence ID" value="ESN97729.1"/>
    <property type="molecule type" value="Genomic_DNA"/>
</dbReference>